<dbReference type="PANTHER" id="PTHR43377">
    <property type="entry name" value="BILIVERDIN REDUCTASE A"/>
    <property type="match status" value="1"/>
</dbReference>
<keyword evidence="3" id="KW-1185">Reference proteome</keyword>
<dbReference type="Gene3D" id="3.40.50.720">
    <property type="entry name" value="NAD(P)-binding Rossmann-like Domain"/>
    <property type="match status" value="1"/>
</dbReference>
<organism evidence="2 3">
    <name type="scientific">Halobium palmae</name>
    <dbReference type="NCBI Taxonomy" id="1776492"/>
    <lineage>
        <taxon>Archaea</taxon>
        <taxon>Methanobacteriati</taxon>
        <taxon>Methanobacteriota</taxon>
        <taxon>Stenosarchaea group</taxon>
        <taxon>Halobacteria</taxon>
        <taxon>Halobacteriales</taxon>
        <taxon>Haloferacaceae</taxon>
        <taxon>Halobium</taxon>
    </lineage>
</organism>
<gene>
    <name evidence="2" type="ORF">ACFQE1_16660</name>
</gene>
<dbReference type="Proteomes" id="UP001596328">
    <property type="component" value="Unassembled WGS sequence"/>
</dbReference>
<dbReference type="Pfam" id="PF01408">
    <property type="entry name" value="GFO_IDH_MocA"/>
    <property type="match status" value="1"/>
</dbReference>
<evidence type="ECO:0000259" key="1">
    <source>
        <dbReference type="Pfam" id="PF01408"/>
    </source>
</evidence>
<protein>
    <submittedName>
        <fullName evidence="2">Gfo/Idh/MocA family protein</fullName>
    </submittedName>
</protein>
<dbReference type="AlphaFoldDB" id="A0ABD5S3A4"/>
<dbReference type="EMBL" id="JBHSWU010000805">
    <property type="protein sequence ID" value="MFC6725966.1"/>
    <property type="molecule type" value="Genomic_DNA"/>
</dbReference>
<dbReference type="InterPro" id="IPR036291">
    <property type="entry name" value="NAD(P)-bd_dom_sf"/>
</dbReference>
<sequence>MLTVAGIGVGDLGRLELGVVGDVDDVEVVAGADPNPDARDAFEYEHGAPAYEDHGTMLDEADPDAVLIVSPHTLHHRQALDCLERGVHVHLEKPMVTDVDHAHELIAAGEERDLTLAVGYQRHL</sequence>
<feature type="domain" description="Gfo/Idh/MocA-like oxidoreductase N-terminal" evidence="1">
    <location>
        <begin position="4"/>
        <end position="120"/>
    </location>
</feature>
<evidence type="ECO:0000313" key="2">
    <source>
        <dbReference type="EMBL" id="MFC6725966.1"/>
    </source>
</evidence>
<feature type="non-terminal residue" evidence="2">
    <location>
        <position position="124"/>
    </location>
</feature>
<name>A0ABD5S3A4_9EURY</name>
<dbReference type="PANTHER" id="PTHR43377:SF1">
    <property type="entry name" value="BILIVERDIN REDUCTASE A"/>
    <property type="match status" value="1"/>
</dbReference>
<dbReference type="InterPro" id="IPR000683">
    <property type="entry name" value="Gfo/Idh/MocA-like_OxRdtase_N"/>
</dbReference>
<proteinExistence type="predicted"/>
<evidence type="ECO:0000313" key="3">
    <source>
        <dbReference type="Proteomes" id="UP001596328"/>
    </source>
</evidence>
<reference evidence="2 3" key="1">
    <citation type="journal article" date="2019" name="Int. J. Syst. Evol. Microbiol.">
        <title>The Global Catalogue of Microorganisms (GCM) 10K type strain sequencing project: providing services to taxonomists for standard genome sequencing and annotation.</title>
        <authorList>
            <consortium name="The Broad Institute Genomics Platform"/>
            <consortium name="The Broad Institute Genome Sequencing Center for Infectious Disease"/>
            <person name="Wu L."/>
            <person name="Ma J."/>
        </authorList>
    </citation>
    <scope>NUCLEOTIDE SEQUENCE [LARGE SCALE GENOMIC DNA]</scope>
    <source>
        <strain evidence="2 3">NBRC 111368</strain>
    </source>
</reference>
<comment type="caution">
    <text evidence="2">The sequence shown here is derived from an EMBL/GenBank/DDBJ whole genome shotgun (WGS) entry which is preliminary data.</text>
</comment>
<dbReference type="InterPro" id="IPR051450">
    <property type="entry name" value="Gfo/Idh/MocA_Oxidoreductases"/>
</dbReference>
<dbReference type="SUPFAM" id="SSF51735">
    <property type="entry name" value="NAD(P)-binding Rossmann-fold domains"/>
    <property type="match status" value="1"/>
</dbReference>
<accession>A0ABD5S3A4</accession>